<evidence type="ECO:0000259" key="3">
    <source>
        <dbReference type="SMART" id="SM01017"/>
    </source>
</evidence>
<dbReference type="InterPro" id="IPR011022">
    <property type="entry name" value="Arrestin_C-like"/>
</dbReference>
<dbReference type="SUPFAM" id="SSF81296">
    <property type="entry name" value="E set domains"/>
    <property type="match status" value="2"/>
</dbReference>
<dbReference type="GO" id="GO:0005886">
    <property type="term" value="C:plasma membrane"/>
    <property type="evidence" value="ECO:0007669"/>
    <property type="project" value="TreeGrafter"/>
</dbReference>
<dbReference type="GO" id="GO:0007399">
    <property type="term" value="P:nervous system development"/>
    <property type="evidence" value="ECO:0007669"/>
    <property type="project" value="UniProtKB-ARBA"/>
</dbReference>
<dbReference type="InterPro" id="IPR050357">
    <property type="entry name" value="Arrestin_domain-protein"/>
</dbReference>
<dbReference type="Pfam" id="PF02752">
    <property type="entry name" value="Arrestin_C"/>
    <property type="match status" value="1"/>
</dbReference>
<dbReference type="GO" id="GO:0005737">
    <property type="term" value="C:cytoplasm"/>
    <property type="evidence" value="ECO:0007669"/>
    <property type="project" value="TreeGrafter"/>
</dbReference>
<dbReference type="InterPro" id="IPR014756">
    <property type="entry name" value="Ig_E-set"/>
</dbReference>
<comment type="caution">
    <text evidence="4">The sequence shown here is derived from an EMBL/GenBank/DDBJ whole genome shotgun (WGS) entry which is preliminary data.</text>
</comment>
<gene>
    <name evidence="4" type="ORF">PLEPLA_LOCUS34678</name>
</gene>
<dbReference type="Proteomes" id="UP001153269">
    <property type="component" value="Unassembled WGS sequence"/>
</dbReference>
<dbReference type="InterPro" id="IPR011021">
    <property type="entry name" value="Arrestin-like_N"/>
</dbReference>
<proteinExistence type="inferred from homology"/>
<dbReference type="InterPro" id="IPR014752">
    <property type="entry name" value="Arrestin-like_C"/>
</dbReference>
<evidence type="ECO:0000256" key="2">
    <source>
        <dbReference type="SAM" id="MobiDB-lite"/>
    </source>
</evidence>
<sequence length="349" mass="38733">MSSTVKSVKVTYTPVNEQDTFTYGDLVSGQVILEVVKECQIESLSVKFKGKAEVMWTERYGQTTVVYSSKDKYFSLKHHFIKKDKDDQPLLSSQNGETYSSVVAPGCHTYPFTFQFPSHRSLPSSFKGSVGADLNSDPKLLAPQQDSKDKKLKFFNSGSVAMDVHLERTGFFQGEGLKVVANIQNNSAREIKPKYTVYRKHSFFAGGKRRMDTKDVFREVGEPIPPNTNEIVTRFIAIPHDVEPSIHNCSIITAEHRLRVCLDVKYASDPEIKFPIVILPAGQGSAVAPPPADSDFGCGFQSEKSGNPEMVGWGAAAPQPPTQAFGPPPAYSEHEMYPPTTDYDNKYES</sequence>
<dbReference type="SMART" id="SM01017">
    <property type="entry name" value="Arrestin_C"/>
    <property type="match status" value="1"/>
</dbReference>
<dbReference type="PANTHER" id="PTHR11188">
    <property type="entry name" value="ARRESTIN DOMAIN CONTAINING PROTEIN"/>
    <property type="match status" value="1"/>
</dbReference>
<reference evidence="4" key="1">
    <citation type="submission" date="2020-03" db="EMBL/GenBank/DDBJ databases">
        <authorList>
            <person name="Weist P."/>
        </authorList>
    </citation>
    <scope>NUCLEOTIDE SEQUENCE</scope>
</reference>
<accession>A0A9N7V730</accession>
<feature type="domain" description="Arrestin C-terminal-like" evidence="3">
    <location>
        <begin position="156"/>
        <end position="281"/>
    </location>
</feature>
<protein>
    <recommendedName>
        <fullName evidence="3">Arrestin C-terminal-like domain-containing protein</fullName>
    </recommendedName>
</protein>
<name>A0A9N7V730_PLEPL</name>
<comment type="similarity">
    <text evidence="1">Belongs to the arrestin family.</text>
</comment>
<feature type="compositionally biased region" description="Pro residues" evidence="2">
    <location>
        <begin position="318"/>
        <end position="330"/>
    </location>
</feature>
<evidence type="ECO:0000256" key="1">
    <source>
        <dbReference type="ARBA" id="ARBA00005298"/>
    </source>
</evidence>
<keyword evidence="5" id="KW-1185">Reference proteome</keyword>
<dbReference type="PANTHER" id="PTHR11188:SF135">
    <property type="entry name" value="ARRESTIN DOMAIN CONTAINING 3-LIKE-RELATED"/>
    <property type="match status" value="1"/>
</dbReference>
<evidence type="ECO:0000313" key="5">
    <source>
        <dbReference type="Proteomes" id="UP001153269"/>
    </source>
</evidence>
<dbReference type="Gene3D" id="2.60.40.640">
    <property type="match status" value="2"/>
</dbReference>
<dbReference type="Pfam" id="PF00339">
    <property type="entry name" value="Arrestin_N"/>
    <property type="match status" value="1"/>
</dbReference>
<dbReference type="EMBL" id="CADEAL010003931">
    <property type="protein sequence ID" value="CAB1446969.1"/>
    <property type="molecule type" value="Genomic_DNA"/>
</dbReference>
<dbReference type="AlphaFoldDB" id="A0A9N7V730"/>
<evidence type="ECO:0000313" key="4">
    <source>
        <dbReference type="EMBL" id="CAB1446969.1"/>
    </source>
</evidence>
<feature type="region of interest" description="Disordered" evidence="2">
    <location>
        <begin position="301"/>
        <end position="349"/>
    </location>
</feature>
<organism evidence="4 5">
    <name type="scientific">Pleuronectes platessa</name>
    <name type="common">European plaice</name>
    <dbReference type="NCBI Taxonomy" id="8262"/>
    <lineage>
        <taxon>Eukaryota</taxon>
        <taxon>Metazoa</taxon>
        <taxon>Chordata</taxon>
        <taxon>Craniata</taxon>
        <taxon>Vertebrata</taxon>
        <taxon>Euteleostomi</taxon>
        <taxon>Actinopterygii</taxon>
        <taxon>Neopterygii</taxon>
        <taxon>Teleostei</taxon>
        <taxon>Neoteleostei</taxon>
        <taxon>Acanthomorphata</taxon>
        <taxon>Carangaria</taxon>
        <taxon>Pleuronectiformes</taxon>
        <taxon>Pleuronectoidei</taxon>
        <taxon>Pleuronectidae</taxon>
        <taxon>Pleuronectes</taxon>
    </lineage>
</organism>
<dbReference type="GO" id="GO:0015031">
    <property type="term" value="P:protein transport"/>
    <property type="evidence" value="ECO:0007669"/>
    <property type="project" value="TreeGrafter"/>
</dbReference>